<name>A0A133V6Z3_9EURY</name>
<dbReference type="Proteomes" id="UP000070400">
    <property type="component" value="Unassembled WGS sequence"/>
</dbReference>
<reference evidence="1 2" key="1">
    <citation type="journal article" date="2016" name="Sci. Rep.">
        <title>Metabolic traits of an uncultured archaeal lineage -MSBL1- from brine pools of the Red Sea.</title>
        <authorList>
            <person name="Mwirichia R."/>
            <person name="Alam I."/>
            <person name="Rashid M."/>
            <person name="Vinu M."/>
            <person name="Ba-Alawi W."/>
            <person name="Anthony Kamau A."/>
            <person name="Kamanda Ngugi D."/>
            <person name="Goker M."/>
            <person name="Klenk H.P."/>
            <person name="Bajic V."/>
            <person name="Stingl U."/>
        </authorList>
    </citation>
    <scope>NUCLEOTIDE SEQUENCE [LARGE SCALE GENOMIC DNA]</scope>
    <source>
        <strain evidence="1">SCGC-AAA261D19</strain>
    </source>
</reference>
<proteinExistence type="predicted"/>
<comment type="caution">
    <text evidence="1">The sequence shown here is derived from an EMBL/GenBank/DDBJ whole genome shotgun (WGS) entry which is preliminary data.</text>
</comment>
<keyword evidence="2" id="KW-1185">Reference proteome</keyword>
<evidence type="ECO:0000313" key="2">
    <source>
        <dbReference type="Proteomes" id="UP000070400"/>
    </source>
</evidence>
<protein>
    <submittedName>
        <fullName evidence="1">Uncharacterized protein</fullName>
    </submittedName>
</protein>
<dbReference type="EMBL" id="LHXX01000022">
    <property type="protein sequence ID" value="KXB02187.1"/>
    <property type="molecule type" value="Genomic_DNA"/>
</dbReference>
<accession>A0A133V6Z3</accession>
<organism evidence="1 2">
    <name type="scientific">candidate division MSBL1 archaeon SCGC-AAA261D19</name>
    <dbReference type="NCBI Taxonomy" id="1698273"/>
    <lineage>
        <taxon>Archaea</taxon>
        <taxon>Methanobacteriati</taxon>
        <taxon>Methanobacteriota</taxon>
        <taxon>candidate division MSBL1</taxon>
    </lineage>
</organism>
<dbReference type="AlphaFoldDB" id="A0A133V6Z3"/>
<gene>
    <name evidence="1" type="ORF">AKJ43_02260</name>
</gene>
<sequence length="68" mass="7929">MRRTRLTRCGGEIGTLFRKAFPKICEMWQSIRKGVKMGDEEKEIKTSKGKFKAFMKTVRDELEKSDEG</sequence>
<evidence type="ECO:0000313" key="1">
    <source>
        <dbReference type="EMBL" id="KXB02187.1"/>
    </source>
</evidence>